<dbReference type="InterPro" id="IPR050566">
    <property type="entry name" value="Deoxyribonucleoside_kinase"/>
</dbReference>
<gene>
    <name evidence="5" type="ORF">DC28_06320</name>
</gene>
<feature type="binding site" evidence="2">
    <location>
        <position position="88"/>
    </location>
    <ligand>
        <name>substrate</name>
    </ligand>
</feature>
<evidence type="ECO:0000259" key="4">
    <source>
        <dbReference type="Pfam" id="PF01712"/>
    </source>
</evidence>
<feature type="binding site" evidence="3">
    <location>
        <begin position="140"/>
        <end position="144"/>
    </location>
    <ligand>
        <name>ATP</name>
        <dbReference type="ChEBI" id="CHEBI:30616"/>
    </ligand>
</feature>
<feature type="binding site" evidence="2">
    <location>
        <position position="35"/>
    </location>
    <ligand>
        <name>substrate</name>
    </ligand>
</feature>
<reference evidence="5 6" key="1">
    <citation type="submission" date="2014-05" db="EMBL/GenBank/DDBJ databases">
        <title>De novo Genome Sequence of Spirocheata sp.</title>
        <authorList>
            <person name="Shivani Y."/>
            <person name="Subhash Y."/>
            <person name="Tushar L."/>
            <person name="Sasikala C."/>
            <person name="Ramana C.V."/>
        </authorList>
    </citation>
    <scope>NUCLEOTIDE SEQUENCE [LARGE SCALE GENOMIC DNA]</scope>
    <source>
        <strain evidence="5 6">JC230</strain>
    </source>
</reference>
<accession>A0A098QY91</accession>
<evidence type="ECO:0000256" key="3">
    <source>
        <dbReference type="PIRSR" id="PIRSR000705-3"/>
    </source>
</evidence>
<dbReference type="PIRSF" id="PIRSF000705">
    <property type="entry name" value="DNK"/>
    <property type="match status" value="1"/>
</dbReference>
<organism evidence="5 6">
    <name type="scientific">Spirochaeta lutea</name>
    <dbReference type="NCBI Taxonomy" id="1480694"/>
    <lineage>
        <taxon>Bacteria</taxon>
        <taxon>Pseudomonadati</taxon>
        <taxon>Spirochaetota</taxon>
        <taxon>Spirochaetia</taxon>
        <taxon>Spirochaetales</taxon>
        <taxon>Spirochaetaceae</taxon>
        <taxon>Spirochaeta</taxon>
    </lineage>
</organism>
<proteinExistence type="predicted"/>
<dbReference type="STRING" id="1480694.DC28_06320"/>
<feature type="binding site" evidence="2">
    <location>
        <position position="83"/>
    </location>
    <ligand>
        <name>substrate</name>
    </ligand>
</feature>
<dbReference type="PANTHER" id="PTHR10513">
    <property type="entry name" value="DEOXYNUCLEOSIDE KINASE"/>
    <property type="match status" value="1"/>
</dbReference>
<evidence type="ECO:0000313" key="6">
    <source>
        <dbReference type="Proteomes" id="UP000029692"/>
    </source>
</evidence>
<dbReference type="InterPro" id="IPR027417">
    <property type="entry name" value="P-loop_NTPase"/>
</dbReference>
<dbReference type="OrthoDB" id="9776634at2"/>
<feature type="active site" description="Proton acceptor" evidence="1">
    <location>
        <position position="82"/>
    </location>
</feature>
<dbReference type="InterPro" id="IPR031314">
    <property type="entry name" value="DNK_dom"/>
</dbReference>
<keyword evidence="3" id="KW-0067">ATP-binding</keyword>
<comment type="caution">
    <text evidence="5">The sequence shown here is derived from an EMBL/GenBank/DDBJ whole genome shotgun (WGS) entry which is preliminary data.</text>
</comment>
<dbReference type="SUPFAM" id="SSF52540">
    <property type="entry name" value="P-loop containing nucleoside triphosphate hydrolases"/>
    <property type="match status" value="1"/>
</dbReference>
<feature type="binding site" evidence="3">
    <location>
        <begin position="11"/>
        <end position="19"/>
    </location>
    <ligand>
        <name>ATP</name>
        <dbReference type="ChEBI" id="CHEBI:30616"/>
    </ligand>
</feature>
<dbReference type="GO" id="GO:0019136">
    <property type="term" value="F:deoxynucleoside kinase activity"/>
    <property type="evidence" value="ECO:0007669"/>
    <property type="project" value="InterPro"/>
</dbReference>
<keyword evidence="6" id="KW-1185">Reference proteome</keyword>
<keyword evidence="3" id="KW-0547">Nucleotide-binding</keyword>
<dbReference type="Proteomes" id="UP000029692">
    <property type="component" value="Unassembled WGS sequence"/>
</dbReference>
<dbReference type="AlphaFoldDB" id="A0A098QY91"/>
<dbReference type="GO" id="GO:0005524">
    <property type="term" value="F:ATP binding"/>
    <property type="evidence" value="ECO:0007669"/>
    <property type="project" value="UniProtKB-KW"/>
</dbReference>
<sequence length="217" mass="24802">MDTKKHIIVAGNIGAGKSTLVEELSRALGYVPYFEPVQENPYLEDFYRDMPRWAFHSQIYFLTHRVQSHHVLAQQPRPVVQDRSVYEDALVFARNLFLGGMMTDRDWKTYEGLYQTVTQLLPPPDLVVYIRASVATLERRIAKRGRSFEEGLDPQYLAGLNDLYEQWIGGFSLAPMMVIEGDEVDFVEDSRAMTPILGEVRQRLAGSQGLLFGEEGR</sequence>
<dbReference type="PANTHER" id="PTHR10513:SF35">
    <property type="entry name" value="DEOXYADENOSINE KINASE"/>
    <property type="match status" value="1"/>
</dbReference>
<evidence type="ECO:0000313" key="5">
    <source>
        <dbReference type="EMBL" id="KGE72664.1"/>
    </source>
</evidence>
<name>A0A098QY91_9SPIO</name>
<dbReference type="InterPro" id="IPR002624">
    <property type="entry name" value="DCK/DGK"/>
</dbReference>
<dbReference type="EMBL" id="JNUP01000049">
    <property type="protein sequence ID" value="KGE72664.1"/>
    <property type="molecule type" value="Genomic_DNA"/>
</dbReference>
<feature type="domain" description="Deoxynucleoside kinase" evidence="4">
    <location>
        <begin position="7"/>
        <end position="201"/>
    </location>
</feature>
<feature type="binding site" evidence="2">
    <location>
        <position position="149"/>
    </location>
    <ligand>
        <name>substrate</name>
    </ligand>
</feature>
<dbReference type="GO" id="GO:0005737">
    <property type="term" value="C:cytoplasm"/>
    <property type="evidence" value="ECO:0007669"/>
    <property type="project" value="TreeGrafter"/>
</dbReference>
<evidence type="ECO:0000256" key="2">
    <source>
        <dbReference type="PIRSR" id="PIRSR000705-2"/>
    </source>
</evidence>
<dbReference type="eggNOG" id="COG1428">
    <property type="taxonomic scope" value="Bacteria"/>
</dbReference>
<evidence type="ECO:0000256" key="1">
    <source>
        <dbReference type="PIRSR" id="PIRSR000705-1"/>
    </source>
</evidence>
<feature type="binding site" evidence="2">
    <location>
        <position position="58"/>
    </location>
    <ligand>
        <name>substrate</name>
    </ligand>
</feature>
<feature type="binding site" evidence="2">
    <location>
        <position position="47"/>
    </location>
    <ligand>
        <name>substrate</name>
    </ligand>
</feature>
<protein>
    <recommendedName>
        <fullName evidence="4">Deoxynucleoside kinase domain-containing protein</fullName>
    </recommendedName>
</protein>
<dbReference type="Pfam" id="PF01712">
    <property type="entry name" value="dNK"/>
    <property type="match status" value="1"/>
</dbReference>
<dbReference type="CDD" id="cd01673">
    <property type="entry name" value="dNK"/>
    <property type="match status" value="1"/>
</dbReference>
<dbReference type="Gene3D" id="3.40.50.300">
    <property type="entry name" value="P-loop containing nucleotide triphosphate hydrolases"/>
    <property type="match status" value="1"/>
</dbReference>
<dbReference type="RefSeq" id="WP_037546915.1">
    <property type="nucleotide sequence ID" value="NZ_JNUP01000049.1"/>
</dbReference>